<evidence type="ECO:0000256" key="2">
    <source>
        <dbReference type="SAM" id="Phobius"/>
    </source>
</evidence>
<dbReference type="GeneID" id="37543282"/>
<feature type="compositionally biased region" description="Polar residues" evidence="1">
    <location>
        <begin position="312"/>
        <end position="327"/>
    </location>
</feature>
<dbReference type="RefSeq" id="YP_009504233.1">
    <property type="nucleotide sequence ID" value="NC_038206.1"/>
</dbReference>
<name>A0A2Z4M924_9AGAM</name>
<keyword evidence="2" id="KW-1133">Transmembrane helix</keyword>
<evidence type="ECO:0000256" key="1">
    <source>
        <dbReference type="SAM" id="MobiDB-lite"/>
    </source>
</evidence>
<accession>A0A2Z4M924</accession>
<feature type="region of interest" description="Disordered" evidence="1">
    <location>
        <begin position="211"/>
        <end position="234"/>
    </location>
</feature>
<gene>
    <name evidence="3" type="primary">orf510</name>
</gene>
<keyword evidence="3" id="KW-0496">Mitochondrion</keyword>
<feature type="region of interest" description="Disordered" evidence="1">
    <location>
        <begin position="311"/>
        <end position="367"/>
    </location>
</feature>
<proteinExistence type="predicted"/>
<keyword evidence="2" id="KW-0812">Transmembrane</keyword>
<feature type="compositionally biased region" description="Polar residues" evidence="1">
    <location>
        <begin position="352"/>
        <end position="367"/>
    </location>
</feature>
<feature type="transmembrane region" description="Helical" evidence="2">
    <location>
        <begin position="170"/>
        <end position="189"/>
    </location>
</feature>
<reference evidence="3" key="1">
    <citation type="journal article" date="2019" name="Int. J. Biol. Macromol.">
        <title>Characterization and comparative analysis of six complete mitochondrial genomes from ectomycorrhizal fungi of the Lactarius genus and phylogenetic analysis of the Agaricomycetes.</title>
        <authorList>
            <person name="Li Q."/>
            <person name="Wang Q."/>
            <person name="Jin X."/>
            <person name="Chen Z."/>
            <person name="Xiong C."/>
            <person name="Li P."/>
            <person name="Liu Q."/>
            <person name="Huang W."/>
        </authorList>
    </citation>
    <scope>NUCLEOTIDE SEQUENCE</scope>
</reference>
<keyword evidence="2" id="KW-0472">Membrane</keyword>
<organism evidence="3">
    <name type="scientific">Lactifluus hygrophoroides</name>
    <dbReference type="NCBI Taxonomy" id="1837245"/>
    <lineage>
        <taxon>Eukaryota</taxon>
        <taxon>Fungi</taxon>
        <taxon>Dikarya</taxon>
        <taxon>Basidiomycota</taxon>
        <taxon>Agaricomycotina</taxon>
        <taxon>Agaricomycetes</taxon>
        <taxon>Russulales</taxon>
        <taxon>Russulaceae</taxon>
        <taxon>Lactifluus</taxon>
    </lineage>
</organism>
<dbReference type="EMBL" id="MH319477">
    <property type="protein sequence ID" value="AWX52958.1"/>
    <property type="molecule type" value="Genomic_DNA"/>
</dbReference>
<sequence length="510" mass="59144">MNLQKYTKAELISKFKHLQNKSNKYNYKDWINNIINYIILFKSFLLKITLITLLIKSFKKYSLLRKIWLIINYSILTIFGFSITDIYGSEFISNFLNYWRSTQFYSWISQLFGFKQEVIKETPSRLKSIDISSTTNQKTNVENNRIVEWFDKIRNKEIESETIEESNLKYYIIAGIIVGIAGCFIYTYWDDINLNLTQLYQWFRRRGDRPRDGGSGIGGNNPSNNNQLIGSIIPTNQQDPSYWESLKHKFQLWRRGNPETHNTSNISNNPISVMNVLTEEDISLEDNSSGPSQMDHYFKEESIKGKGKEVLTSPSLENLNSTAEQSWSESGTSSPKSTTSTETIKPIDPKTITEQVPSSSSTNQNVDNVIKSSGSIKQILNITELKNPITNDNFENYLNEDIRDNINFIESAFGDEVINKNDALLCVDKIVKLNFYYDEIVNYYNKNCSLLNIQKVQKLKELTFYMRQWLVDYNSRLYPDIEFYINLGTIEDNPKLIAKVISEQILANHS</sequence>
<evidence type="ECO:0000313" key="3">
    <source>
        <dbReference type="EMBL" id="AWX52958.1"/>
    </source>
</evidence>
<dbReference type="AlphaFoldDB" id="A0A2Z4M924"/>
<feature type="transmembrane region" description="Helical" evidence="2">
    <location>
        <begin position="67"/>
        <end position="88"/>
    </location>
</feature>
<geneLocation type="mitochondrion" evidence="3"/>
<feature type="compositionally biased region" description="Low complexity" evidence="1">
    <location>
        <begin position="328"/>
        <end position="346"/>
    </location>
</feature>
<protein>
    <submittedName>
        <fullName evidence="3">Uncharacterized protein</fullName>
    </submittedName>
</protein>
<feature type="transmembrane region" description="Helical" evidence="2">
    <location>
        <begin position="34"/>
        <end position="55"/>
    </location>
</feature>